<gene>
    <name evidence="1" type="ORF">S06H3_52820</name>
</gene>
<reference evidence="1" key="1">
    <citation type="journal article" date="2014" name="Front. Microbiol.">
        <title>High frequency of phylogenetically diverse reductive dehalogenase-homologous genes in deep subseafloor sedimentary metagenomes.</title>
        <authorList>
            <person name="Kawai M."/>
            <person name="Futagami T."/>
            <person name="Toyoda A."/>
            <person name="Takaki Y."/>
            <person name="Nishi S."/>
            <person name="Hori S."/>
            <person name="Arai W."/>
            <person name="Tsubouchi T."/>
            <person name="Morono Y."/>
            <person name="Uchiyama I."/>
            <person name="Ito T."/>
            <person name="Fujiyama A."/>
            <person name="Inagaki F."/>
            <person name="Takami H."/>
        </authorList>
    </citation>
    <scope>NUCLEOTIDE SEQUENCE</scope>
    <source>
        <strain evidence="1">Expedition CK06-06</strain>
    </source>
</reference>
<dbReference type="SUPFAM" id="SSF53335">
    <property type="entry name" value="S-adenosyl-L-methionine-dependent methyltransferases"/>
    <property type="match status" value="1"/>
</dbReference>
<dbReference type="InterPro" id="IPR029063">
    <property type="entry name" value="SAM-dependent_MTases_sf"/>
</dbReference>
<accession>X1QMI7</accession>
<evidence type="ECO:0000313" key="1">
    <source>
        <dbReference type="EMBL" id="GAI52220.1"/>
    </source>
</evidence>
<sequence length="100" mass="11701">MKQYSAVWEKKKIIADLAKGQGWARVLDFGAGNGAYVPILLKWAKEVYCLENNRQRLRGLEKKFTQAFKRVFKSVGFISPPIRTLRMRHGYRHQILAYPF</sequence>
<evidence type="ECO:0008006" key="2">
    <source>
        <dbReference type="Google" id="ProtNLM"/>
    </source>
</evidence>
<feature type="non-terminal residue" evidence="1">
    <location>
        <position position="100"/>
    </location>
</feature>
<dbReference type="EMBL" id="BARV01033626">
    <property type="protein sequence ID" value="GAI52220.1"/>
    <property type="molecule type" value="Genomic_DNA"/>
</dbReference>
<dbReference type="Gene3D" id="3.40.50.150">
    <property type="entry name" value="Vaccinia Virus protein VP39"/>
    <property type="match status" value="1"/>
</dbReference>
<comment type="caution">
    <text evidence="1">The sequence shown here is derived from an EMBL/GenBank/DDBJ whole genome shotgun (WGS) entry which is preliminary data.</text>
</comment>
<name>X1QMI7_9ZZZZ</name>
<organism evidence="1">
    <name type="scientific">marine sediment metagenome</name>
    <dbReference type="NCBI Taxonomy" id="412755"/>
    <lineage>
        <taxon>unclassified sequences</taxon>
        <taxon>metagenomes</taxon>
        <taxon>ecological metagenomes</taxon>
    </lineage>
</organism>
<protein>
    <recommendedName>
        <fullName evidence="2">Ribosomal RNA adenine methylase transferase N-terminal domain-containing protein</fullName>
    </recommendedName>
</protein>
<proteinExistence type="predicted"/>
<dbReference type="AlphaFoldDB" id="X1QMI7"/>